<dbReference type="PROSITE" id="PS51892">
    <property type="entry name" value="SUBTILASE"/>
    <property type="match status" value="1"/>
</dbReference>
<evidence type="ECO:0000256" key="4">
    <source>
        <dbReference type="SAM" id="SignalP"/>
    </source>
</evidence>
<dbReference type="Pfam" id="PF05922">
    <property type="entry name" value="Inhibitor_I9"/>
    <property type="match status" value="1"/>
</dbReference>
<reference evidence="8 9" key="1">
    <citation type="submission" date="2020-10" db="EMBL/GenBank/DDBJ databases">
        <title>The Coptis chinensis genome and diversification of protoberbering-type alkaloids.</title>
        <authorList>
            <person name="Wang B."/>
            <person name="Shu S."/>
            <person name="Song C."/>
            <person name="Liu Y."/>
        </authorList>
    </citation>
    <scope>NUCLEOTIDE SEQUENCE [LARGE SCALE GENOMIC DNA]</scope>
    <source>
        <strain evidence="8">HL-2020</strain>
        <tissue evidence="8">Leaf</tissue>
    </source>
</reference>
<evidence type="ECO:0000256" key="3">
    <source>
        <dbReference type="PROSITE-ProRule" id="PRU01240"/>
    </source>
</evidence>
<organism evidence="8 9">
    <name type="scientific">Coptis chinensis</name>
    <dbReference type="NCBI Taxonomy" id="261450"/>
    <lineage>
        <taxon>Eukaryota</taxon>
        <taxon>Viridiplantae</taxon>
        <taxon>Streptophyta</taxon>
        <taxon>Embryophyta</taxon>
        <taxon>Tracheophyta</taxon>
        <taxon>Spermatophyta</taxon>
        <taxon>Magnoliopsida</taxon>
        <taxon>Ranunculales</taxon>
        <taxon>Ranunculaceae</taxon>
        <taxon>Coptidoideae</taxon>
        <taxon>Coptis</taxon>
    </lineage>
</organism>
<keyword evidence="2 4" id="KW-0732">Signal</keyword>
<keyword evidence="9" id="KW-1185">Reference proteome</keyword>
<dbReference type="GO" id="GO:0004252">
    <property type="term" value="F:serine-type endopeptidase activity"/>
    <property type="evidence" value="ECO:0007669"/>
    <property type="project" value="InterPro"/>
</dbReference>
<feature type="domain" description="Inhibitor I9" evidence="6">
    <location>
        <begin position="32"/>
        <end position="92"/>
    </location>
</feature>
<dbReference type="InterPro" id="IPR045051">
    <property type="entry name" value="SBT"/>
</dbReference>
<feature type="domain" description="Subtilisin-like protease fibronectin type-III" evidence="7">
    <location>
        <begin position="436"/>
        <end position="511"/>
    </location>
</feature>
<comment type="caution">
    <text evidence="8">The sequence shown here is derived from an EMBL/GenBank/DDBJ whole genome shotgun (WGS) entry which is preliminary data.</text>
</comment>
<evidence type="ECO:0000313" key="8">
    <source>
        <dbReference type="EMBL" id="KAF9602797.1"/>
    </source>
</evidence>
<proteinExistence type="inferred from homology"/>
<evidence type="ECO:0000259" key="5">
    <source>
        <dbReference type="Pfam" id="PF00082"/>
    </source>
</evidence>
<dbReference type="InterPro" id="IPR010259">
    <property type="entry name" value="S8pro/Inhibitor_I9"/>
</dbReference>
<comment type="caution">
    <text evidence="3">Lacks conserved residue(s) required for the propagation of feature annotation.</text>
</comment>
<accession>A0A835LS28</accession>
<dbReference type="PANTHER" id="PTHR10795">
    <property type="entry name" value="PROPROTEIN CONVERTASE SUBTILISIN/KEXIN"/>
    <property type="match status" value="1"/>
</dbReference>
<feature type="chain" id="PRO_5032784060" evidence="4">
    <location>
        <begin position="29"/>
        <end position="515"/>
    </location>
</feature>
<name>A0A835LS28_9MAGN</name>
<evidence type="ECO:0000259" key="7">
    <source>
        <dbReference type="Pfam" id="PF17766"/>
    </source>
</evidence>
<sequence>MSSTNMQHLAMVILALIFIAFHTETILADRSTYIVHMDKSAMPKAFATHHGWYLVAVNSLKAAGATNSDTLKSTPRLLYTYDSAIHGFSAVLLRNCRTCRRPLGGKEFARRDDFNSMMCNRKLIGACSYISGAFAANLHAETHGDSPRDGFGHGTPTSTIAAGNFVKGVSFFGYAEGTARGVAPCSRVAMYKVSGTVGAGSDLLVGLDQAIADGVDVISISMGVGPTPLYEDPVTIAGFVAMEKGVFVSTVAGNDGPYPMRVENGAPWLLTVGASIIDRQNSAILTLGNGMAATGWSEFPVNALLEDAPVVYNATLLACDSSKLFSAASTGKIVICSEEFGYLASQIQEVTNSDVAGAIFISNNSRCMEVKDLPCPGCTLHPEWSPAAIKSAMMTTARHIGNDNSPLRDNDKNLTYATPLDVGSGQIDPNKALDPVTNVGNMLLTYKAILKVPKGASVTVTPDKLSFSQKYQKVGVNLSIDIKWMNRLESYGSLVWKEVGGNHTVRSPIVVYRMV</sequence>
<evidence type="ECO:0000259" key="6">
    <source>
        <dbReference type="Pfam" id="PF05922"/>
    </source>
</evidence>
<dbReference type="GO" id="GO:0006508">
    <property type="term" value="P:proteolysis"/>
    <property type="evidence" value="ECO:0007669"/>
    <property type="project" value="InterPro"/>
</dbReference>
<dbReference type="Gene3D" id="2.60.40.2310">
    <property type="match status" value="1"/>
</dbReference>
<dbReference type="Pfam" id="PF17766">
    <property type="entry name" value="fn3_6"/>
    <property type="match status" value="1"/>
</dbReference>
<gene>
    <name evidence="8" type="ORF">IFM89_031566</name>
</gene>
<dbReference type="EMBL" id="JADFTS010000006">
    <property type="protein sequence ID" value="KAF9602797.1"/>
    <property type="molecule type" value="Genomic_DNA"/>
</dbReference>
<dbReference type="InterPro" id="IPR041469">
    <property type="entry name" value="Subtilisin-like_FN3"/>
</dbReference>
<dbReference type="OrthoDB" id="206201at2759"/>
<dbReference type="Gene3D" id="3.40.50.200">
    <property type="entry name" value="Peptidase S8/S53 domain"/>
    <property type="match status" value="2"/>
</dbReference>
<dbReference type="Gene3D" id="3.30.70.80">
    <property type="entry name" value="Peptidase S8 propeptide/proteinase inhibitor I9"/>
    <property type="match status" value="1"/>
</dbReference>
<dbReference type="Pfam" id="PF00082">
    <property type="entry name" value="Peptidase_S8"/>
    <property type="match status" value="1"/>
</dbReference>
<feature type="signal peptide" evidence="4">
    <location>
        <begin position="1"/>
        <end position="28"/>
    </location>
</feature>
<dbReference type="InterPro" id="IPR036852">
    <property type="entry name" value="Peptidase_S8/S53_dom_sf"/>
</dbReference>
<evidence type="ECO:0000313" key="9">
    <source>
        <dbReference type="Proteomes" id="UP000631114"/>
    </source>
</evidence>
<feature type="domain" description="Peptidase S8/S53" evidence="5">
    <location>
        <begin position="137"/>
        <end position="277"/>
    </location>
</feature>
<dbReference type="InterPro" id="IPR000209">
    <property type="entry name" value="Peptidase_S8/S53_dom"/>
</dbReference>
<dbReference type="InterPro" id="IPR037045">
    <property type="entry name" value="S8pro/Inhibitor_I9_sf"/>
</dbReference>
<protein>
    <submittedName>
        <fullName evidence="8">Uncharacterized protein</fullName>
    </submittedName>
</protein>
<dbReference type="AlphaFoldDB" id="A0A835LS28"/>
<dbReference type="Proteomes" id="UP000631114">
    <property type="component" value="Unassembled WGS sequence"/>
</dbReference>
<evidence type="ECO:0000256" key="1">
    <source>
        <dbReference type="ARBA" id="ARBA00011073"/>
    </source>
</evidence>
<dbReference type="SUPFAM" id="SSF52743">
    <property type="entry name" value="Subtilisin-like"/>
    <property type="match status" value="1"/>
</dbReference>
<comment type="similarity">
    <text evidence="1 3">Belongs to the peptidase S8 family.</text>
</comment>
<evidence type="ECO:0000256" key="2">
    <source>
        <dbReference type="ARBA" id="ARBA00022729"/>
    </source>
</evidence>